<feature type="domain" description="Aminotransferase-like plant mobile" evidence="2">
    <location>
        <begin position="84"/>
        <end position="433"/>
    </location>
</feature>
<evidence type="ECO:0000313" key="3">
    <source>
        <dbReference type="EMBL" id="KAJ6849468.1"/>
    </source>
</evidence>
<feature type="compositionally biased region" description="Polar residues" evidence="1">
    <location>
        <begin position="584"/>
        <end position="607"/>
    </location>
</feature>
<feature type="compositionally biased region" description="Acidic residues" evidence="1">
    <location>
        <begin position="621"/>
        <end position="635"/>
    </location>
</feature>
<feature type="compositionally biased region" description="Basic residues" evidence="1">
    <location>
        <begin position="658"/>
        <end position="667"/>
    </location>
</feature>
<dbReference type="EMBL" id="JANAVB010003504">
    <property type="protein sequence ID" value="KAJ6849468.1"/>
    <property type="molecule type" value="Genomic_DNA"/>
</dbReference>
<dbReference type="AlphaFoldDB" id="A0AAX6I8W0"/>
<protein>
    <recommendedName>
        <fullName evidence="2">Aminotransferase-like plant mobile domain-containing protein</fullName>
    </recommendedName>
</protein>
<dbReference type="InterPro" id="IPR044824">
    <property type="entry name" value="MAIN-like"/>
</dbReference>
<name>A0AAX6I8W0_IRIPA</name>
<feature type="compositionally biased region" description="Basic residues" evidence="1">
    <location>
        <begin position="527"/>
        <end position="537"/>
    </location>
</feature>
<dbReference type="Proteomes" id="UP001140949">
    <property type="component" value="Unassembled WGS sequence"/>
</dbReference>
<feature type="region of interest" description="Disordered" evidence="1">
    <location>
        <begin position="509"/>
        <end position="559"/>
    </location>
</feature>
<evidence type="ECO:0000259" key="2">
    <source>
        <dbReference type="Pfam" id="PF10536"/>
    </source>
</evidence>
<dbReference type="InterPro" id="IPR019557">
    <property type="entry name" value="AminoTfrase-like_pln_mobile"/>
</dbReference>
<keyword evidence="4" id="KW-1185">Reference proteome</keyword>
<organism evidence="3 4">
    <name type="scientific">Iris pallida</name>
    <name type="common">Sweet iris</name>
    <dbReference type="NCBI Taxonomy" id="29817"/>
    <lineage>
        <taxon>Eukaryota</taxon>
        <taxon>Viridiplantae</taxon>
        <taxon>Streptophyta</taxon>
        <taxon>Embryophyta</taxon>
        <taxon>Tracheophyta</taxon>
        <taxon>Spermatophyta</taxon>
        <taxon>Magnoliopsida</taxon>
        <taxon>Liliopsida</taxon>
        <taxon>Asparagales</taxon>
        <taxon>Iridaceae</taxon>
        <taxon>Iridoideae</taxon>
        <taxon>Irideae</taxon>
        <taxon>Iris</taxon>
    </lineage>
</organism>
<dbReference type="PANTHER" id="PTHR46033:SF8">
    <property type="entry name" value="PROTEIN MAINTENANCE OF MERISTEMS-LIKE"/>
    <property type="match status" value="1"/>
</dbReference>
<feature type="region of interest" description="Disordered" evidence="1">
    <location>
        <begin position="576"/>
        <end position="667"/>
    </location>
</feature>
<sequence length="667" mass="77299">MANVNDGRIPGGPTTELIMNQRTNHISDKIFTGESFDHDPLLRLREHGNWRKERLYDTWVLNDVQKALVQSFGFQYLDQIKFLIHDRDLILSLAERWWPERNTFQLPIGEMTITLCDVANILGLPIIGDPIYFDQQSTSSNLITTYLGVMPPDDLKGSSFVTFSWLRGNFMDLNHTMDDEEVVVDNIRIIQCTRAYLLALCGAILFPDSNRNTVNVRLLPFLADLTKPTSHAWGAATLAYLYAMLTEFATMKTRKSICGCMSLVQVWSYEHFYIGRPVTSVTSDIGVFPVSMRWSTDVVDQQHCQYKAVSIYREQFDTLQYTEVIWAPYTITPNDPEIKGLSYWLSMHRSYIIYDRYTMYHPGDRVLRQFGRRQIIPDDPPTISYAPSNARSRIITTIVKWNRRFEHYSVRDISPLIQSPNDYMGDYIYRKWWGSPRMVNRNYDYEEPRFKCRAIDDSSLRAFVDGIHDLSVQYQQSFQQPETLECLRHSRGLMQELVARIDRLGLGRDPEMPPIQSYLPTDYPRGVVRRRHSRRRRDAAGEDEAAQQEEDEELPGEQAAQYAAGEEAAQYYPGEEAGQYYPGESSQYYPGEGSTQYYPGESSQYYTPSAPVPTQTQAAAETEDNQEEEEEEEEEEVRREDTAGRRRSISLSSVARQAYRRITRRSR</sequence>
<reference evidence="3" key="2">
    <citation type="submission" date="2023-04" db="EMBL/GenBank/DDBJ databases">
        <authorList>
            <person name="Bruccoleri R.E."/>
            <person name="Oakeley E.J."/>
            <person name="Faust A.-M."/>
            <person name="Dessus-Babus S."/>
            <person name="Altorfer M."/>
            <person name="Burckhardt D."/>
            <person name="Oertli M."/>
            <person name="Naumann U."/>
            <person name="Petersen F."/>
            <person name="Wong J."/>
        </authorList>
    </citation>
    <scope>NUCLEOTIDE SEQUENCE</scope>
    <source>
        <strain evidence="3">GSM-AAB239-AS_SAM_17_03QT</strain>
        <tissue evidence="3">Leaf</tissue>
    </source>
</reference>
<gene>
    <name evidence="3" type="ORF">M6B38_270470</name>
</gene>
<dbReference type="PANTHER" id="PTHR46033">
    <property type="entry name" value="PROTEIN MAIN-LIKE 2"/>
    <property type="match status" value="1"/>
</dbReference>
<comment type="caution">
    <text evidence="3">The sequence shown here is derived from an EMBL/GenBank/DDBJ whole genome shotgun (WGS) entry which is preliminary data.</text>
</comment>
<feature type="compositionally biased region" description="Acidic residues" evidence="1">
    <location>
        <begin position="541"/>
        <end position="555"/>
    </location>
</feature>
<evidence type="ECO:0000313" key="4">
    <source>
        <dbReference type="Proteomes" id="UP001140949"/>
    </source>
</evidence>
<accession>A0AAX6I8W0</accession>
<dbReference type="Pfam" id="PF10536">
    <property type="entry name" value="PMD"/>
    <property type="match status" value="1"/>
</dbReference>
<evidence type="ECO:0000256" key="1">
    <source>
        <dbReference type="SAM" id="MobiDB-lite"/>
    </source>
</evidence>
<reference evidence="3" key="1">
    <citation type="journal article" date="2023" name="GigaByte">
        <title>Genome assembly of the bearded iris, Iris pallida Lam.</title>
        <authorList>
            <person name="Bruccoleri R.E."/>
            <person name="Oakeley E.J."/>
            <person name="Faust A.M.E."/>
            <person name="Altorfer M."/>
            <person name="Dessus-Babus S."/>
            <person name="Burckhardt D."/>
            <person name="Oertli M."/>
            <person name="Naumann U."/>
            <person name="Petersen F."/>
            <person name="Wong J."/>
        </authorList>
    </citation>
    <scope>NUCLEOTIDE SEQUENCE</scope>
    <source>
        <strain evidence="3">GSM-AAB239-AS_SAM_17_03QT</strain>
    </source>
</reference>
<proteinExistence type="predicted"/>
<dbReference type="GO" id="GO:0010073">
    <property type="term" value="P:meristem maintenance"/>
    <property type="evidence" value="ECO:0007669"/>
    <property type="project" value="InterPro"/>
</dbReference>